<keyword evidence="2 3" id="KW-0067">ATP-binding</keyword>
<protein>
    <submittedName>
        <fullName evidence="5">Anaerobic ribonucleoside reductase large subunit</fullName>
    </submittedName>
</protein>
<dbReference type="Gene3D" id="3.20.70.20">
    <property type="match status" value="1"/>
</dbReference>
<evidence type="ECO:0000256" key="3">
    <source>
        <dbReference type="PROSITE-ProRule" id="PRU00492"/>
    </source>
</evidence>
<keyword evidence="6" id="KW-1185">Reference proteome</keyword>
<proteinExistence type="predicted"/>
<dbReference type="Pfam" id="PF13597">
    <property type="entry name" value="NRDD"/>
    <property type="match status" value="1"/>
</dbReference>
<evidence type="ECO:0000259" key="4">
    <source>
        <dbReference type="PROSITE" id="PS51161"/>
    </source>
</evidence>
<dbReference type="InterPro" id="IPR005144">
    <property type="entry name" value="ATP-cone_dom"/>
</dbReference>
<sequence>MKVTKRDGSFENYSVQTVKRAIREAFKSSKQKYTKDTISSIVNSITPYDGIPVEEIQDQIETGLYYHDHPKVAKEFILYRNKKKEIREWVSNKEAFIERYKRASNTANSTVDDNSNVSSKNIGVMNAEIHKGDNIHVSRGMVTRKLKELFPDFKAKQYEKDLKSHIIYKHDESSFAGAIAPYCCSITMYPFLNYGLEKIGGLSAYPKNLDSFCGMYINLIFATSAQFAGAVATSEFLVYFDYFARKEFGDDYYLHTNEFFKIGPKYRKLLNASNYWCKDVRTLKEHDFGSDELNKLRDELVYNSTRKLTDDELKDYEEEIAKYDTDELINFTNPIKIGDGTRTIGSCIQQYFQQVVYSINQPAAARGLQSA</sequence>
<evidence type="ECO:0000256" key="1">
    <source>
        <dbReference type="ARBA" id="ARBA00022741"/>
    </source>
</evidence>
<name>A0ABZ0Z1M4_9CAUD</name>
<dbReference type="PROSITE" id="PS51161">
    <property type="entry name" value="ATP_CONE"/>
    <property type="match status" value="1"/>
</dbReference>
<accession>A0ABZ0Z1M4</accession>
<organism evidence="5 6">
    <name type="scientific">phage Lak_Megaphage_RVC_JS4_GC31</name>
    <dbReference type="NCBI Taxonomy" id="3109228"/>
    <lineage>
        <taxon>Viruses</taxon>
        <taxon>Duplodnaviria</taxon>
        <taxon>Heunggongvirae</taxon>
        <taxon>Uroviricota</taxon>
        <taxon>Caudoviricetes</taxon>
        <taxon>Caudoviricetes code 15 clade</taxon>
    </lineage>
</organism>
<dbReference type="EMBL" id="OR769222">
    <property type="protein sequence ID" value="WQJ53094.1"/>
    <property type="molecule type" value="Genomic_DNA"/>
</dbReference>
<reference evidence="5 6" key="1">
    <citation type="submission" date="2023-11" db="EMBL/GenBank/DDBJ databases">
        <authorList>
            <person name="Cook R."/>
            <person name="Crisci M."/>
            <person name="Pye H."/>
            <person name="Adriaenssens E."/>
            <person name="Santini J."/>
        </authorList>
    </citation>
    <scope>NUCLEOTIDE SEQUENCE [LARGE SCALE GENOMIC DNA]</scope>
    <source>
        <strain evidence="5">Lak_Megaphage_RVC_JS4_GC31</strain>
    </source>
</reference>
<evidence type="ECO:0000256" key="2">
    <source>
        <dbReference type="ARBA" id="ARBA00022840"/>
    </source>
</evidence>
<dbReference type="SUPFAM" id="SSF51998">
    <property type="entry name" value="PFL-like glycyl radical enzymes"/>
    <property type="match status" value="1"/>
</dbReference>
<dbReference type="Pfam" id="PF03477">
    <property type="entry name" value="ATP-cone"/>
    <property type="match status" value="1"/>
</dbReference>
<feature type="domain" description="ATP-cone" evidence="4">
    <location>
        <begin position="1"/>
        <end position="87"/>
    </location>
</feature>
<keyword evidence="1 3" id="KW-0547">Nucleotide-binding</keyword>
<dbReference type="PANTHER" id="PTHR21075:SF0">
    <property type="entry name" value="ANAEROBIC RIBONUCLEOSIDE-TRIPHOSPHATE REDUCTASE"/>
    <property type="match status" value="1"/>
</dbReference>
<evidence type="ECO:0000313" key="6">
    <source>
        <dbReference type="Proteomes" id="UP001349343"/>
    </source>
</evidence>
<dbReference type="PANTHER" id="PTHR21075">
    <property type="entry name" value="ANAEROBIC RIBONUCLEOSIDE-TRIPHOSPHATE REDUCTASE"/>
    <property type="match status" value="1"/>
</dbReference>
<dbReference type="Proteomes" id="UP001349343">
    <property type="component" value="Segment"/>
</dbReference>
<evidence type="ECO:0000313" key="5">
    <source>
        <dbReference type="EMBL" id="WQJ53094.1"/>
    </source>
</evidence>
<dbReference type="InterPro" id="IPR012833">
    <property type="entry name" value="NrdD"/>
</dbReference>